<organism evidence="2 3">
    <name type="scientific">Ancylobacter polymorphus</name>
    <dbReference type="NCBI Taxonomy" id="223390"/>
    <lineage>
        <taxon>Bacteria</taxon>
        <taxon>Pseudomonadati</taxon>
        <taxon>Pseudomonadota</taxon>
        <taxon>Alphaproteobacteria</taxon>
        <taxon>Hyphomicrobiales</taxon>
        <taxon>Xanthobacteraceae</taxon>
        <taxon>Ancylobacter</taxon>
    </lineage>
</organism>
<dbReference type="Pfam" id="PF19889">
    <property type="entry name" value="DUF6362"/>
    <property type="match status" value="1"/>
</dbReference>
<comment type="caution">
    <text evidence="2">The sequence shown here is derived from an EMBL/GenBank/DDBJ whole genome shotgun (WGS) entry which is preliminary data.</text>
</comment>
<keyword evidence="3" id="KW-1185">Reference proteome</keyword>
<evidence type="ECO:0000259" key="1">
    <source>
        <dbReference type="Pfam" id="PF19889"/>
    </source>
</evidence>
<dbReference type="EMBL" id="JAUSUI010000001">
    <property type="protein sequence ID" value="MDQ0301397.1"/>
    <property type="molecule type" value="Genomic_DNA"/>
</dbReference>
<dbReference type="InterPro" id="IPR045942">
    <property type="entry name" value="DUF6362"/>
</dbReference>
<evidence type="ECO:0000313" key="3">
    <source>
        <dbReference type="Proteomes" id="UP001224682"/>
    </source>
</evidence>
<dbReference type="RefSeq" id="WP_307017719.1">
    <property type="nucleotide sequence ID" value="NZ_JAUSUI010000001.1"/>
</dbReference>
<proteinExistence type="predicted"/>
<accession>A0ABU0B6E4</accession>
<name>A0ABU0B6E4_9HYPH</name>
<reference evidence="2 3" key="1">
    <citation type="submission" date="2023-07" db="EMBL/GenBank/DDBJ databases">
        <title>Genomic Encyclopedia of Type Strains, Phase IV (KMG-IV): sequencing the most valuable type-strain genomes for metagenomic binning, comparative biology and taxonomic classification.</title>
        <authorList>
            <person name="Goeker M."/>
        </authorList>
    </citation>
    <scope>NUCLEOTIDE SEQUENCE [LARGE SCALE GENOMIC DNA]</scope>
    <source>
        <strain evidence="2 3">DSM 2457</strain>
    </source>
</reference>
<evidence type="ECO:0000313" key="2">
    <source>
        <dbReference type="EMBL" id="MDQ0301397.1"/>
    </source>
</evidence>
<protein>
    <recommendedName>
        <fullName evidence="1">DUF6362 domain-containing protein</fullName>
    </recommendedName>
</protein>
<gene>
    <name evidence="2" type="ORF">J2S75_000408</name>
</gene>
<sequence>MGGVTQFEIDVTEDDEGVTDADVQAMAALVATSPAGVGEEWDLETVKDRLVEAIKLVQRTTRRAGPGGYGRAMPDYEYSGIDIWYQKTQEAWEREHGDRERNRPTISATSDEIREADEALAWIPRFVPLEHVRRALNTWLLAKATRRPWKKVTKELGLIHRTAIARRDRALALIVYGLTQQSLEAAARDRHSQKFDSLE</sequence>
<feature type="domain" description="DUF6362" evidence="1">
    <location>
        <begin position="82"/>
        <end position="174"/>
    </location>
</feature>
<dbReference type="Proteomes" id="UP001224682">
    <property type="component" value="Unassembled WGS sequence"/>
</dbReference>